<comment type="catalytic activity">
    <reaction evidence="3">
        <text>2 a mycocerosyl-[mycocerosic acid synthase] + a phthiodiolone = a dimycocerosyl phthiodiolone + 2 holo-[mycocerosic acid synthase].</text>
        <dbReference type="EC" id="2.3.1.282"/>
    </reaction>
</comment>
<evidence type="ECO:0000256" key="6">
    <source>
        <dbReference type="ARBA" id="ARBA00013449"/>
    </source>
</evidence>
<dbReference type="EMBL" id="JAAVJD010000163">
    <property type="protein sequence ID" value="NJQ07477.1"/>
    <property type="molecule type" value="Genomic_DNA"/>
</dbReference>
<evidence type="ECO:0000256" key="9">
    <source>
        <dbReference type="ARBA" id="ARBA00030465"/>
    </source>
</evidence>
<reference evidence="15 16" key="1">
    <citation type="submission" date="2020-03" db="EMBL/GenBank/DDBJ databases">
        <title>Draft genome of Streptomyces sp. ventii, isolated from the Axial Seamount in the Pacific Ocean, and resequencing of the two type strains Streptomyces lonarensis strain NCL 716 and Streptomyces bohaiensis strain 11A07.</title>
        <authorList>
            <person name="Loughran R.M."/>
            <person name="Pfannmuller K.M."/>
            <person name="Wasson B.J."/>
            <person name="Deadmond M.C."/>
            <person name="Paddock B.E."/>
            <person name="Koyack M.J."/>
            <person name="Gallegos D.A."/>
            <person name="Mitchell E.A."/>
            <person name="Ushijima B."/>
            <person name="Saw J.H."/>
            <person name="Mcphail K.L."/>
            <person name="Videau P."/>
        </authorList>
    </citation>
    <scope>NUCLEOTIDE SEQUENCE [LARGE SCALE GENOMIC DNA]</scope>
    <source>
        <strain evidence="15 16">NCL716</strain>
    </source>
</reference>
<dbReference type="InterPro" id="IPR023213">
    <property type="entry name" value="CAT-like_dom_sf"/>
</dbReference>
<evidence type="ECO:0000256" key="7">
    <source>
        <dbReference type="ARBA" id="ARBA00022679"/>
    </source>
</evidence>
<keyword evidence="7" id="KW-0808">Transferase</keyword>
<comment type="caution">
    <text evidence="15">The sequence shown here is derived from an EMBL/GenBank/DDBJ whole genome shotgun (WGS) entry which is preliminary data.</text>
</comment>
<organism evidence="15 16">
    <name type="scientific">Streptomyces lonarensis</name>
    <dbReference type="NCBI Taxonomy" id="700599"/>
    <lineage>
        <taxon>Bacteria</taxon>
        <taxon>Bacillati</taxon>
        <taxon>Actinomycetota</taxon>
        <taxon>Actinomycetes</taxon>
        <taxon>Kitasatosporales</taxon>
        <taxon>Streptomycetaceae</taxon>
        <taxon>Streptomyces</taxon>
    </lineage>
</organism>
<evidence type="ECO:0000256" key="8">
    <source>
        <dbReference type="ARBA" id="ARBA00023315"/>
    </source>
</evidence>
<feature type="region of interest" description="Disordered" evidence="12">
    <location>
        <begin position="1"/>
        <end position="30"/>
    </location>
</feature>
<dbReference type="Gene3D" id="3.30.559.30">
    <property type="entry name" value="Nonribosomal peptide synthetase, condensation domain"/>
    <property type="match status" value="1"/>
</dbReference>
<evidence type="ECO:0000256" key="11">
    <source>
        <dbReference type="ARBA" id="ARBA00033407"/>
    </source>
</evidence>
<evidence type="ECO:0000256" key="5">
    <source>
        <dbReference type="ARBA" id="ARBA00012866"/>
    </source>
</evidence>
<evidence type="ECO:0000256" key="12">
    <source>
        <dbReference type="SAM" id="MobiDB-lite"/>
    </source>
</evidence>
<sequence length="493" mass="53472">MTATPTDAAASGGPTGDRTTAPVPVPVGAGDTVLRPLGPTERWYWLADQVSPYNGLARVRVRGDLTADDIAAALTELQRRHPLLRAAVRADAKGRPVFVAVPGRAAELRTGPLTDLDGQWVEELQERESCRPLDLARGPAFRAVLLSTPDGLTHDLLLVVSHVVVDASSLVSLLRECVTAVAADGRGREAERTVLPPVEELIPRAHRTYRPAELLRTARSMVREQRRIKERAPVRIVGGERVPFAERRSGLVHRSVPAAALDALLAESRRQGTTVHGALGAALVRAAAEHADDLFAPEDRPGPDGSMRITLGSPVDLRARLEPRVAPEEVGAFVSMLRTNVDHRPEREFWETARSITTDMRERREQSEDFCMLHISRWVVPRADKGVLKLLEAAEASNPQNLALSNFGRVDFPERDGPLRFSEVQLAASLGASCYLGAVVVTAHDTANLNLNYLRRAISPETAVAVADRWHRLVMERCEAAGAGGDGAAAARA</sequence>
<dbReference type="PANTHER" id="PTHR28037">
    <property type="entry name" value="ALCOHOL O-ACETYLTRANSFERASE 1-RELATED"/>
    <property type="match status" value="1"/>
</dbReference>
<evidence type="ECO:0000259" key="14">
    <source>
        <dbReference type="Pfam" id="PF16911"/>
    </source>
</evidence>
<comment type="catalytic activity">
    <reaction evidence="1">
        <text>2 a mycocerosyl-[mycocerosic acid synthase] + a phthiocerol = a dimycocerosyl phthiocerol + 2 holo-[mycocerosic acid synthase].</text>
        <dbReference type="EC" id="2.3.1.282"/>
    </reaction>
</comment>
<accession>A0A7X6D3G5</accession>
<keyword evidence="8" id="KW-0012">Acyltransferase</keyword>
<name>A0A7X6D3G5_9ACTN</name>
<evidence type="ECO:0000259" key="13">
    <source>
        <dbReference type="Pfam" id="PF00668"/>
    </source>
</evidence>
<gene>
    <name evidence="15" type="ORF">HCN56_18275</name>
</gene>
<protein>
    <recommendedName>
        <fullName evidence="6">Phthiocerol/phthiodiolone dimycocerosyl transferase</fullName>
        <ecNumber evidence="5">2.3.1.282</ecNumber>
    </recommendedName>
    <alternativeName>
        <fullName evidence="11">Acyltransferase PapA5</fullName>
    </alternativeName>
    <alternativeName>
        <fullName evidence="9">Phthiocerol/phthiodiolone O-acyltransferase</fullName>
    </alternativeName>
    <alternativeName>
        <fullName evidence="10">Polyketide synthase-associated protein A5</fullName>
    </alternativeName>
</protein>
<evidence type="ECO:0000256" key="1">
    <source>
        <dbReference type="ARBA" id="ARBA00000026"/>
    </source>
</evidence>
<evidence type="ECO:0000256" key="3">
    <source>
        <dbReference type="ARBA" id="ARBA00001907"/>
    </source>
</evidence>
<evidence type="ECO:0000256" key="10">
    <source>
        <dbReference type="ARBA" id="ARBA00032317"/>
    </source>
</evidence>
<evidence type="ECO:0000313" key="15">
    <source>
        <dbReference type="EMBL" id="NJQ07477.1"/>
    </source>
</evidence>
<dbReference type="Pfam" id="PF00668">
    <property type="entry name" value="Condensation"/>
    <property type="match status" value="1"/>
</dbReference>
<proteinExistence type="inferred from homology"/>
<evidence type="ECO:0000313" key="16">
    <source>
        <dbReference type="Proteomes" id="UP000578686"/>
    </source>
</evidence>
<dbReference type="InterPro" id="IPR031641">
    <property type="entry name" value="PapA_C"/>
</dbReference>
<dbReference type="AlphaFoldDB" id="A0A7X6D3G5"/>
<evidence type="ECO:0000256" key="4">
    <source>
        <dbReference type="ARBA" id="ARBA00006558"/>
    </source>
</evidence>
<dbReference type="RefSeq" id="WP_167972500.1">
    <property type="nucleotide sequence ID" value="NZ_BHZG01000058.1"/>
</dbReference>
<dbReference type="Gene3D" id="3.30.559.10">
    <property type="entry name" value="Chloramphenicol acetyltransferase-like domain"/>
    <property type="match status" value="1"/>
</dbReference>
<dbReference type="Proteomes" id="UP000578686">
    <property type="component" value="Unassembled WGS sequence"/>
</dbReference>
<dbReference type="SUPFAM" id="SSF52777">
    <property type="entry name" value="CoA-dependent acyltransferases"/>
    <property type="match status" value="2"/>
</dbReference>
<comment type="similarity">
    <text evidence="4">Belongs to the acyltransferase PapA5 family.</text>
</comment>
<dbReference type="PANTHER" id="PTHR28037:SF1">
    <property type="entry name" value="ALCOHOL O-ACETYLTRANSFERASE 1-RELATED"/>
    <property type="match status" value="1"/>
</dbReference>
<feature type="domain" description="Condensation" evidence="13">
    <location>
        <begin position="48"/>
        <end position="190"/>
    </location>
</feature>
<dbReference type="EC" id="2.3.1.282" evidence="5"/>
<dbReference type="InterPro" id="IPR001242">
    <property type="entry name" value="Condensation_dom"/>
</dbReference>
<keyword evidence="16" id="KW-1185">Reference proteome</keyword>
<dbReference type="GO" id="GO:0016746">
    <property type="term" value="F:acyltransferase activity"/>
    <property type="evidence" value="ECO:0007669"/>
    <property type="project" value="UniProtKB-KW"/>
</dbReference>
<dbReference type="Pfam" id="PF16911">
    <property type="entry name" value="PapA_C"/>
    <property type="match status" value="1"/>
</dbReference>
<evidence type="ECO:0000256" key="2">
    <source>
        <dbReference type="ARBA" id="ARBA00000625"/>
    </source>
</evidence>
<feature type="domain" description="Phthiocerol/phthiodiolone dimycocerosyl transferase C-terminal" evidence="14">
    <location>
        <begin position="262"/>
        <end position="411"/>
    </location>
</feature>
<comment type="catalytic activity">
    <reaction evidence="2">
        <text>2 a mycocerosyl-[mycocerosic acid synthase] + a phenolphthiocerol = a dimycocerosyl phenolphthiocerol + 2 holo-[mycocerosic acid synthase].</text>
        <dbReference type="EC" id="2.3.1.282"/>
    </reaction>
</comment>
<dbReference type="GO" id="GO:0008610">
    <property type="term" value="P:lipid biosynthetic process"/>
    <property type="evidence" value="ECO:0007669"/>
    <property type="project" value="UniProtKB-ARBA"/>
</dbReference>
<dbReference type="InterPro" id="IPR052058">
    <property type="entry name" value="Alcohol_O-acetyltransferase"/>
</dbReference>